<reference evidence="3" key="1">
    <citation type="journal article" date="2019" name="Int. J. Syst. Evol. Microbiol.">
        <title>The Global Catalogue of Microorganisms (GCM) 10K type strain sequencing project: providing services to taxonomists for standard genome sequencing and annotation.</title>
        <authorList>
            <consortium name="The Broad Institute Genomics Platform"/>
            <consortium name="The Broad Institute Genome Sequencing Center for Infectious Disease"/>
            <person name="Wu L."/>
            <person name="Ma J."/>
        </authorList>
    </citation>
    <scope>NUCLEOTIDE SEQUENCE [LARGE SCALE GENOMIC DNA]</scope>
    <source>
        <strain evidence="3">CCUG 39402</strain>
    </source>
</reference>
<dbReference type="Gene3D" id="1.20.1290.10">
    <property type="entry name" value="AhpD-like"/>
    <property type="match status" value="1"/>
</dbReference>
<evidence type="ECO:0000259" key="1">
    <source>
        <dbReference type="Pfam" id="PF02627"/>
    </source>
</evidence>
<comment type="caution">
    <text evidence="2">The sequence shown here is derived from an EMBL/GenBank/DDBJ whole genome shotgun (WGS) entry which is preliminary data.</text>
</comment>
<dbReference type="InterPro" id="IPR003779">
    <property type="entry name" value="CMD-like"/>
</dbReference>
<dbReference type="SUPFAM" id="SSF69118">
    <property type="entry name" value="AhpD-like"/>
    <property type="match status" value="1"/>
</dbReference>
<feature type="domain" description="Carboxymuconolactone decarboxylase-like" evidence="1">
    <location>
        <begin position="23"/>
        <end position="98"/>
    </location>
</feature>
<sequence length="109" mass="11648">MSHYYDKDDAKHRMDMAKAAPPEFQAWMAFNNIVGIETGAIPLKYRELIAIAVAHATACPYCMESHVKKGKAAGASKEEVSEAILIAAALCAGAAAAHGGMSMKFYDQA</sequence>
<dbReference type="NCBIfam" id="TIGR00778">
    <property type="entry name" value="ahpD_dom"/>
    <property type="match status" value="1"/>
</dbReference>
<dbReference type="PANTHER" id="PTHR33930:SF8">
    <property type="entry name" value="4-CARBOXYMUCONOLACTONE DECARBOXYLASE"/>
    <property type="match status" value="1"/>
</dbReference>
<protein>
    <submittedName>
        <fullName evidence="2">Carboxymuconolactone decarboxylase family protein</fullName>
    </submittedName>
</protein>
<dbReference type="Proteomes" id="UP001596270">
    <property type="component" value="Unassembled WGS sequence"/>
</dbReference>
<evidence type="ECO:0000313" key="3">
    <source>
        <dbReference type="Proteomes" id="UP001596270"/>
    </source>
</evidence>
<evidence type="ECO:0000313" key="2">
    <source>
        <dbReference type="EMBL" id="MFC6280158.1"/>
    </source>
</evidence>
<name>A0ABW1TS50_9BURK</name>
<dbReference type="RefSeq" id="WP_371434498.1">
    <property type="nucleotide sequence ID" value="NZ_JBHSRS010000005.1"/>
</dbReference>
<gene>
    <name evidence="2" type="ORF">ACFQND_02805</name>
</gene>
<proteinExistence type="predicted"/>
<keyword evidence="3" id="KW-1185">Reference proteome</keyword>
<dbReference type="InterPro" id="IPR029032">
    <property type="entry name" value="AhpD-like"/>
</dbReference>
<dbReference type="EMBL" id="JBHSRS010000005">
    <property type="protein sequence ID" value="MFC6280158.1"/>
    <property type="molecule type" value="Genomic_DNA"/>
</dbReference>
<accession>A0ABW1TS50</accession>
<dbReference type="PANTHER" id="PTHR33930">
    <property type="entry name" value="ALKYL HYDROPEROXIDE REDUCTASE AHPD"/>
    <property type="match status" value="1"/>
</dbReference>
<dbReference type="Pfam" id="PF02627">
    <property type="entry name" value="CMD"/>
    <property type="match status" value="1"/>
</dbReference>
<dbReference type="InterPro" id="IPR004675">
    <property type="entry name" value="AhpD_core"/>
</dbReference>
<organism evidence="2 3">
    <name type="scientific">Polaromonas aquatica</name>
    <dbReference type="NCBI Taxonomy" id="332657"/>
    <lineage>
        <taxon>Bacteria</taxon>
        <taxon>Pseudomonadati</taxon>
        <taxon>Pseudomonadota</taxon>
        <taxon>Betaproteobacteria</taxon>
        <taxon>Burkholderiales</taxon>
        <taxon>Comamonadaceae</taxon>
        <taxon>Polaromonas</taxon>
    </lineage>
</organism>